<dbReference type="CDD" id="cd02209">
    <property type="entry name" value="cupin_XRE_C"/>
    <property type="match status" value="1"/>
</dbReference>
<dbReference type="CDD" id="cd00093">
    <property type="entry name" value="HTH_XRE"/>
    <property type="match status" value="1"/>
</dbReference>
<keyword evidence="1" id="KW-0238">DNA-binding</keyword>
<dbReference type="SUPFAM" id="SSF47413">
    <property type="entry name" value="lambda repressor-like DNA-binding domains"/>
    <property type="match status" value="1"/>
</dbReference>
<dbReference type="RefSeq" id="WP_351955438.1">
    <property type="nucleotide sequence ID" value="NZ_JBEOZM010000002.1"/>
</dbReference>
<comment type="caution">
    <text evidence="3">The sequence shown here is derived from an EMBL/GenBank/DDBJ whole genome shotgun (WGS) entry which is preliminary data.</text>
</comment>
<gene>
    <name evidence="3" type="ORF">ABT211_05630</name>
</gene>
<dbReference type="PANTHER" id="PTHR46797">
    <property type="entry name" value="HTH-TYPE TRANSCRIPTIONAL REGULATOR"/>
    <property type="match status" value="1"/>
</dbReference>
<accession>A0ABV1T9R3</accession>
<dbReference type="InterPro" id="IPR050807">
    <property type="entry name" value="TransReg_Diox_bact_type"/>
</dbReference>
<evidence type="ECO:0000259" key="2">
    <source>
        <dbReference type="PROSITE" id="PS50943"/>
    </source>
</evidence>
<keyword evidence="4" id="KW-1185">Reference proteome</keyword>
<evidence type="ECO:0000256" key="1">
    <source>
        <dbReference type="ARBA" id="ARBA00023125"/>
    </source>
</evidence>
<name>A0ABV1T9R3_9ACTN</name>
<evidence type="ECO:0000313" key="3">
    <source>
        <dbReference type="EMBL" id="MER6266766.1"/>
    </source>
</evidence>
<dbReference type="SUPFAM" id="SSF51182">
    <property type="entry name" value="RmlC-like cupins"/>
    <property type="match status" value="1"/>
</dbReference>
<dbReference type="InterPro" id="IPR014710">
    <property type="entry name" value="RmlC-like_jellyroll"/>
</dbReference>
<evidence type="ECO:0000313" key="4">
    <source>
        <dbReference type="Proteomes" id="UP001490365"/>
    </source>
</evidence>
<dbReference type="InterPro" id="IPR010982">
    <property type="entry name" value="Lambda_DNA-bd_dom_sf"/>
</dbReference>
<reference evidence="3 4" key="1">
    <citation type="submission" date="2024-06" db="EMBL/GenBank/DDBJ databases">
        <title>The Natural Products Discovery Center: Release of the First 8490 Sequenced Strains for Exploring Actinobacteria Biosynthetic Diversity.</title>
        <authorList>
            <person name="Kalkreuter E."/>
            <person name="Kautsar S.A."/>
            <person name="Yang D."/>
            <person name="Bader C.D."/>
            <person name="Teijaro C.N."/>
            <person name="Fluegel L."/>
            <person name="Davis C.M."/>
            <person name="Simpson J.R."/>
            <person name="Lauterbach L."/>
            <person name="Steele A.D."/>
            <person name="Gui C."/>
            <person name="Meng S."/>
            <person name="Li G."/>
            <person name="Viehrig K."/>
            <person name="Ye F."/>
            <person name="Su P."/>
            <person name="Kiefer A.F."/>
            <person name="Nichols A."/>
            <person name="Cepeda A.J."/>
            <person name="Yan W."/>
            <person name="Fan B."/>
            <person name="Jiang Y."/>
            <person name="Adhikari A."/>
            <person name="Zheng C.-J."/>
            <person name="Schuster L."/>
            <person name="Cowan T.M."/>
            <person name="Smanski M.J."/>
            <person name="Chevrette M.G."/>
            <person name="De Carvalho L.P.S."/>
            <person name="Shen B."/>
        </authorList>
    </citation>
    <scope>NUCLEOTIDE SEQUENCE [LARGE SCALE GENOMIC DNA]</scope>
    <source>
        <strain evidence="3 4">NPDC001694</strain>
    </source>
</reference>
<dbReference type="PROSITE" id="PS50943">
    <property type="entry name" value="HTH_CROC1"/>
    <property type="match status" value="1"/>
</dbReference>
<proteinExistence type="predicted"/>
<dbReference type="InterPro" id="IPR011051">
    <property type="entry name" value="RmlC_Cupin_sf"/>
</dbReference>
<organism evidence="3 4">
    <name type="scientific">Streptomyces sp. 900105755</name>
    <dbReference type="NCBI Taxonomy" id="3154389"/>
    <lineage>
        <taxon>Bacteria</taxon>
        <taxon>Bacillati</taxon>
        <taxon>Actinomycetota</taxon>
        <taxon>Actinomycetes</taxon>
        <taxon>Kitasatosporales</taxon>
        <taxon>Streptomycetaceae</taxon>
        <taxon>Streptomyces</taxon>
    </lineage>
</organism>
<dbReference type="Gene3D" id="1.10.260.40">
    <property type="entry name" value="lambda repressor-like DNA-binding domains"/>
    <property type="match status" value="1"/>
</dbReference>
<dbReference type="SMART" id="SM00530">
    <property type="entry name" value="HTH_XRE"/>
    <property type="match status" value="1"/>
</dbReference>
<dbReference type="Pfam" id="PF01381">
    <property type="entry name" value="HTH_3"/>
    <property type="match status" value="1"/>
</dbReference>
<sequence>MHIKSDDLAHENELVARNVRRFRLERAMSLGELARRSGLSKQTLSKIEQGSGNPTVETLSLLGAALDVPARRLLTEWGTPVYVQRHDEGQWSDAGNWSERLLDEVYGSGYVRTLVLRLERSGKQPEPVVPHAAGTLHHVYVITGKLRTGPLTEPVDLAAGDFARFPGDIPHRHVCLSERVVAHMVTTLPQLRQISPTVLQGGPGA</sequence>
<dbReference type="PANTHER" id="PTHR46797:SF1">
    <property type="entry name" value="METHYLPHOSPHONATE SYNTHASE"/>
    <property type="match status" value="1"/>
</dbReference>
<dbReference type="InterPro" id="IPR001387">
    <property type="entry name" value="Cro/C1-type_HTH"/>
</dbReference>
<dbReference type="Proteomes" id="UP001490365">
    <property type="component" value="Unassembled WGS sequence"/>
</dbReference>
<protein>
    <submittedName>
        <fullName evidence="3">XRE family transcriptional regulator</fullName>
    </submittedName>
</protein>
<dbReference type="Gene3D" id="2.60.120.10">
    <property type="entry name" value="Jelly Rolls"/>
    <property type="match status" value="1"/>
</dbReference>
<feature type="domain" description="HTH cro/C1-type" evidence="2">
    <location>
        <begin position="19"/>
        <end position="73"/>
    </location>
</feature>
<dbReference type="EMBL" id="JBEOZM010000002">
    <property type="protein sequence ID" value="MER6266766.1"/>
    <property type="molecule type" value="Genomic_DNA"/>
</dbReference>